<protein>
    <submittedName>
        <fullName evidence="1">Uncharacterized protein</fullName>
    </submittedName>
</protein>
<dbReference type="Ensembl" id="ENSOSUT00000000322.1">
    <property type="protein sequence ID" value="ENSOSUP00000000315.1"/>
    <property type="gene ID" value="ENSOSUG00000000253.1"/>
</dbReference>
<dbReference type="Proteomes" id="UP000694552">
    <property type="component" value="Unplaced"/>
</dbReference>
<reference evidence="1" key="1">
    <citation type="submission" date="2025-08" db="UniProtKB">
        <authorList>
            <consortium name="Ensembl"/>
        </authorList>
    </citation>
    <scope>IDENTIFICATION</scope>
</reference>
<organism evidence="1 2">
    <name type="scientific">Otus sunia</name>
    <name type="common">Oriental scops-owl</name>
    <dbReference type="NCBI Taxonomy" id="257818"/>
    <lineage>
        <taxon>Eukaryota</taxon>
        <taxon>Metazoa</taxon>
        <taxon>Chordata</taxon>
        <taxon>Craniata</taxon>
        <taxon>Vertebrata</taxon>
        <taxon>Euteleostomi</taxon>
        <taxon>Archelosauria</taxon>
        <taxon>Archosauria</taxon>
        <taxon>Dinosauria</taxon>
        <taxon>Saurischia</taxon>
        <taxon>Theropoda</taxon>
        <taxon>Coelurosauria</taxon>
        <taxon>Aves</taxon>
        <taxon>Neognathae</taxon>
        <taxon>Neoaves</taxon>
        <taxon>Telluraves</taxon>
        <taxon>Strigiformes</taxon>
        <taxon>Strigidae</taxon>
        <taxon>Otus</taxon>
    </lineage>
</organism>
<proteinExistence type="predicted"/>
<reference evidence="1" key="2">
    <citation type="submission" date="2025-09" db="UniProtKB">
        <authorList>
            <consortium name="Ensembl"/>
        </authorList>
    </citation>
    <scope>IDENTIFICATION</scope>
</reference>
<evidence type="ECO:0000313" key="2">
    <source>
        <dbReference type="Proteomes" id="UP000694552"/>
    </source>
</evidence>
<accession>A0A8C8A7N4</accession>
<evidence type="ECO:0000313" key="1">
    <source>
        <dbReference type="Ensembl" id="ENSOSUP00000000315.1"/>
    </source>
</evidence>
<dbReference type="AlphaFoldDB" id="A0A8C8A7N4"/>
<sequence>MKCFPLSLRTFPTPSTARCSSALVTKQGLCYVPGAAGAPASSRSLWHWGSFSPRWGHTETRCCKSLKLRYHLDFSRYSSHPKQLSQEFVSMSIPISGLSMSECKRVSHPQHCAPKMAQSTLFLTPNPSWASSLLLGLSGGSSIGLLWTKGISLVGTMGAQPTAAC</sequence>
<keyword evidence="2" id="KW-1185">Reference proteome</keyword>
<name>A0A8C8A7N4_9STRI</name>